<dbReference type="SUPFAM" id="SSF56112">
    <property type="entry name" value="Protein kinase-like (PK-like)"/>
    <property type="match status" value="1"/>
</dbReference>
<dbReference type="AlphaFoldDB" id="A0A1I7XGH6"/>
<dbReference type="GO" id="GO:0005524">
    <property type="term" value="F:ATP binding"/>
    <property type="evidence" value="ECO:0007669"/>
    <property type="project" value="InterPro"/>
</dbReference>
<proteinExistence type="predicted"/>
<accession>A0A1I7XGH6</accession>
<reference evidence="3" key="1">
    <citation type="submission" date="2016-11" db="UniProtKB">
        <authorList>
            <consortium name="WormBaseParasite"/>
        </authorList>
    </citation>
    <scope>IDENTIFICATION</scope>
</reference>
<dbReference type="InterPro" id="IPR050235">
    <property type="entry name" value="CK1_Ser-Thr_kinase"/>
</dbReference>
<dbReference type="InterPro" id="IPR011009">
    <property type="entry name" value="Kinase-like_dom_sf"/>
</dbReference>
<dbReference type="PROSITE" id="PS50011">
    <property type="entry name" value="PROTEIN_KINASE_DOM"/>
    <property type="match status" value="1"/>
</dbReference>
<sequence length="104" mass="12216">MRLIGPDLCALLANMPGRMFTLSTTYRIAMQTLERIESLHDIGYLNRLKSIKSLLYLLYYNCIYNTSLIFRDIKAQNFAIGLDHDSSIIYMLDFGLTRKFKYQY</sequence>
<dbReference type="GO" id="GO:0004672">
    <property type="term" value="F:protein kinase activity"/>
    <property type="evidence" value="ECO:0007669"/>
    <property type="project" value="InterPro"/>
</dbReference>
<dbReference type="Proteomes" id="UP000095283">
    <property type="component" value="Unplaced"/>
</dbReference>
<keyword evidence="2" id="KW-1185">Reference proteome</keyword>
<dbReference type="InterPro" id="IPR000719">
    <property type="entry name" value="Prot_kinase_dom"/>
</dbReference>
<organism evidence="2 3">
    <name type="scientific">Heterorhabditis bacteriophora</name>
    <name type="common">Entomopathogenic nematode worm</name>
    <dbReference type="NCBI Taxonomy" id="37862"/>
    <lineage>
        <taxon>Eukaryota</taxon>
        <taxon>Metazoa</taxon>
        <taxon>Ecdysozoa</taxon>
        <taxon>Nematoda</taxon>
        <taxon>Chromadorea</taxon>
        <taxon>Rhabditida</taxon>
        <taxon>Rhabditina</taxon>
        <taxon>Rhabditomorpha</taxon>
        <taxon>Strongyloidea</taxon>
        <taxon>Heterorhabditidae</taxon>
        <taxon>Heterorhabditis</taxon>
    </lineage>
</organism>
<dbReference type="PANTHER" id="PTHR11909">
    <property type="entry name" value="CASEIN KINASE-RELATED"/>
    <property type="match status" value="1"/>
</dbReference>
<dbReference type="WBParaSite" id="Hba_16428">
    <property type="protein sequence ID" value="Hba_16428"/>
    <property type="gene ID" value="Hba_16428"/>
</dbReference>
<evidence type="ECO:0000313" key="3">
    <source>
        <dbReference type="WBParaSite" id="Hba_16428"/>
    </source>
</evidence>
<evidence type="ECO:0000313" key="2">
    <source>
        <dbReference type="Proteomes" id="UP000095283"/>
    </source>
</evidence>
<feature type="domain" description="Protein kinase" evidence="1">
    <location>
        <begin position="1"/>
        <end position="104"/>
    </location>
</feature>
<protein>
    <submittedName>
        <fullName evidence="3">Protein kinase domain-containing protein</fullName>
    </submittedName>
</protein>
<name>A0A1I7XGH6_HETBA</name>
<dbReference type="Gene3D" id="1.10.510.10">
    <property type="entry name" value="Transferase(Phosphotransferase) domain 1"/>
    <property type="match status" value="1"/>
</dbReference>
<evidence type="ECO:0000259" key="1">
    <source>
        <dbReference type="PROSITE" id="PS50011"/>
    </source>
</evidence>